<dbReference type="Gene3D" id="3.30.60.90">
    <property type="match status" value="1"/>
</dbReference>
<dbReference type="OrthoDB" id="270417at2759"/>
<keyword evidence="16" id="KW-0808">Transferase</keyword>
<feature type="region of interest" description="Disordered" evidence="10">
    <location>
        <begin position="1"/>
        <end position="32"/>
    </location>
</feature>
<evidence type="ECO:0000259" key="15">
    <source>
        <dbReference type="PROSITE" id="PS51294"/>
    </source>
</evidence>
<keyword evidence="5 8" id="KW-0805">Transcription regulation</keyword>
<dbReference type="InterPro" id="IPR001005">
    <property type="entry name" value="SANT/Myb"/>
</dbReference>
<reference evidence="16 17" key="1">
    <citation type="journal article" date="2009" name="Science">
        <title>Green evolution and dynamic adaptations revealed by genomes of the marine picoeukaryotes Micromonas.</title>
        <authorList>
            <person name="Worden A.Z."/>
            <person name="Lee J.H."/>
            <person name="Mock T."/>
            <person name="Rouze P."/>
            <person name="Simmons M.P."/>
            <person name="Aerts A.L."/>
            <person name="Allen A.E."/>
            <person name="Cuvelier M.L."/>
            <person name="Derelle E."/>
            <person name="Everett M.V."/>
            <person name="Foulon E."/>
            <person name="Grimwood J."/>
            <person name="Gundlach H."/>
            <person name="Henrissat B."/>
            <person name="Napoli C."/>
            <person name="McDonald S.M."/>
            <person name="Parker M.S."/>
            <person name="Rombauts S."/>
            <person name="Salamov A."/>
            <person name="Von Dassow P."/>
            <person name="Badger J.H."/>
            <person name="Coutinho P.M."/>
            <person name="Demir E."/>
            <person name="Dubchak I."/>
            <person name="Gentemann C."/>
            <person name="Eikrem W."/>
            <person name="Gready J.E."/>
            <person name="John U."/>
            <person name="Lanier W."/>
            <person name="Lindquist E.A."/>
            <person name="Lucas S."/>
            <person name="Mayer K.F."/>
            <person name="Moreau H."/>
            <person name="Not F."/>
            <person name="Otillar R."/>
            <person name="Panaud O."/>
            <person name="Pangilinan J."/>
            <person name="Paulsen I."/>
            <person name="Piegu B."/>
            <person name="Poliakov A."/>
            <person name="Robbens S."/>
            <person name="Schmutz J."/>
            <person name="Toulza E."/>
            <person name="Wyss T."/>
            <person name="Zelensky A."/>
            <person name="Zhou K."/>
            <person name="Armbrust E.V."/>
            <person name="Bhattacharya D."/>
            <person name="Goodenough U.W."/>
            <person name="Van de Peer Y."/>
            <person name="Grigoriev I.V."/>
        </authorList>
    </citation>
    <scope>NUCLEOTIDE SEQUENCE [LARGE SCALE GENOMIC DNA]</scope>
    <source>
        <strain evidence="16 17">CCMP1545</strain>
    </source>
</reference>
<dbReference type="PROSITE" id="PS50090">
    <property type="entry name" value="MYB_LIKE"/>
    <property type="match status" value="1"/>
</dbReference>
<dbReference type="eggNOG" id="KOG0457">
    <property type="taxonomic scope" value="Eukaryota"/>
</dbReference>
<dbReference type="InterPro" id="IPR043145">
    <property type="entry name" value="Znf_ZZ_sf"/>
</dbReference>
<dbReference type="InterPro" id="IPR036388">
    <property type="entry name" value="WH-like_DNA-bd_sf"/>
</dbReference>
<dbReference type="PROSITE" id="PS51294">
    <property type="entry name" value="HTH_MYB"/>
    <property type="match status" value="1"/>
</dbReference>
<feature type="domain" description="SWIRM" evidence="13">
    <location>
        <begin position="420"/>
        <end position="515"/>
    </location>
</feature>
<evidence type="ECO:0000313" key="17">
    <source>
        <dbReference type="Proteomes" id="UP000001876"/>
    </source>
</evidence>
<dbReference type="KEGG" id="mpp:MICPUCDRAFT_63447"/>
<feature type="compositionally biased region" description="Gly residues" evidence="10">
    <location>
        <begin position="1"/>
        <end position="15"/>
    </location>
</feature>
<feature type="region of interest" description="Disordered" evidence="10">
    <location>
        <begin position="392"/>
        <end position="426"/>
    </location>
</feature>
<dbReference type="PROSITE" id="PS51293">
    <property type="entry name" value="SANT"/>
    <property type="match status" value="1"/>
</dbReference>
<dbReference type="SUPFAM" id="SSF57850">
    <property type="entry name" value="RING/U-box"/>
    <property type="match status" value="1"/>
</dbReference>
<evidence type="ECO:0000256" key="6">
    <source>
        <dbReference type="ARBA" id="ARBA00023163"/>
    </source>
</evidence>
<dbReference type="PANTHER" id="PTHR12374:SF20">
    <property type="entry name" value="TRANSCRIPTIONAL ADAPTER 2-ALPHA"/>
    <property type="match status" value="1"/>
</dbReference>
<keyword evidence="2" id="KW-0479">Metal-binding</keyword>
<dbReference type="InterPro" id="IPR016827">
    <property type="entry name" value="Ada2/TADA2"/>
</dbReference>
<proteinExistence type="predicted"/>
<dbReference type="CDD" id="cd02335">
    <property type="entry name" value="ZZ_ADA2"/>
    <property type="match status" value="1"/>
</dbReference>
<feature type="compositionally biased region" description="Basic and acidic residues" evidence="10">
    <location>
        <begin position="168"/>
        <end position="194"/>
    </location>
</feature>
<dbReference type="GeneID" id="9686681"/>
<evidence type="ECO:0000256" key="1">
    <source>
        <dbReference type="ARBA" id="ARBA00004123"/>
    </source>
</evidence>
<evidence type="ECO:0000259" key="12">
    <source>
        <dbReference type="PROSITE" id="PS50135"/>
    </source>
</evidence>
<keyword evidence="7 8" id="KW-0539">Nucleus</keyword>
<dbReference type="GO" id="GO:0016740">
    <property type="term" value="F:transferase activity"/>
    <property type="evidence" value="ECO:0007669"/>
    <property type="project" value="UniProtKB-KW"/>
</dbReference>
<dbReference type="GO" id="GO:0008270">
    <property type="term" value="F:zinc ion binding"/>
    <property type="evidence" value="ECO:0007669"/>
    <property type="project" value="UniProtKB-KW"/>
</dbReference>
<keyword evidence="6 8" id="KW-0804">Transcription</keyword>
<keyword evidence="3 9" id="KW-0863">Zinc-finger</keyword>
<keyword evidence="17" id="KW-1185">Reference proteome</keyword>
<dbReference type="Pfam" id="PF25299">
    <property type="entry name" value="ZZ_ADA2"/>
    <property type="match status" value="1"/>
</dbReference>
<evidence type="ECO:0000256" key="8">
    <source>
        <dbReference type="PIRNR" id="PIRNR025024"/>
    </source>
</evidence>
<feature type="region of interest" description="Disordered" evidence="10">
    <location>
        <begin position="168"/>
        <end position="207"/>
    </location>
</feature>
<evidence type="ECO:0000256" key="7">
    <source>
        <dbReference type="ARBA" id="ARBA00023242"/>
    </source>
</evidence>
<dbReference type="SUPFAM" id="SSF46689">
    <property type="entry name" value="Homeodomain-like"/>
    <property type="match status" value="2"/>
</dbReference>
<dbReference type="SMART" id="SM00717">
    <property type="entry name" value="SANT"/>
    <property type="match status" value="1"/>
</dbReference>
<dbReference type="EMBL" id="GG663743">
    <property type="protein sequence ID" value="EEH54625.1"/>
    <property type="molecule type" value="Genomic_DNA"/>
</dbReference>
<dbReference type="RefSeq" id="XP_003060975.1">
    <property type="nucleotide sequence ID" value="XM_003060929.1"/>
</dbReference>
<dbReference type="Gene3D" id="1.10.10.60">
    <property type="entry name" value="Homeodomain-like"/>
    <property type="match status" value="1"/>
</dbReference>
<dbReference type="InterPro" id="IPR000433">
    <property type="entry name" value="Znf_ZZ"/>
</dbReference>
<dbReference type="PIRSF" id="PIRSF025024">
    <property type="entry name" value="Transcriptional_adaptor_2"/>
    <property type="match status" value="1"/>
</dbReference>
<sequence length="520" mass="58340">MGGPGGGPSGFGAGGFHQQPKRRRCPTENAMTKVNPSEPKRALFHCNYCQKDISNVVRIKCAECAEMDLCAECFSVGVEPHPHKACHPYHVIDNISFPLFTMDWGADEEVLLLEAIEIYGLGNWTEVAEHVGGAKSKMQCHDHYFETYVNSPTTPLPDMKRLLGKDYVKEEPKDAEEGKKRGKTDPEDAERERTLASFSRPGDERHWGNAQDLTGYNVKRDEFDPEYDVEAELPLAEMEFRDTDTELDRKLKLRMIEIYNRRLEERRKRKQFIIDRGLLNVKRQQALERKRTPQERDIHAAVRVFARFLEPNEYEIMLEGLAAESRIRNRIAELKEYRRAGCRTIREGEQYDSDKRARIAEHARIRAAETPAKGAAAAAAARANKYLSRDGFVAAPPGAPGGEPPKPGAGAGASSGGGGGGRRKAPLPLDLAKLPGVELLSKREQDLCTHNRLLPVQYLAMKEAMMRASADGEPLRRADVRYKFAVEPVKATRTYELLLSNGWITDPNGGKDAEKEQDDE</sequence>
<organism evidence="17">
    <name type="scientific">Micromonas pusilla (strain CCMP1545)</name>
    <name type="common">Picoplanktonic green alga</name>
    <dbReference type="NCBI Taxonomy" id="564608"/>
    <lineage>
        <taxon>Eukaryota</taxon>
        <taxon>Viridiplantae</taxon>
        <taxon>Chlorophyta</taxon>
        <taxon>Mamiellophyceae</taxon>
        <taxon>Mamiellales</taxon>
        <taxon>Mamiellaceae</taxon>
        <taxon>Micromonas</taxon>
    </lineage>
</organism>
<dbReference type="GO" id="GO:0003682">
    <property type="term" value="F:chromatin binding"/>
    <property type="evidence" value="ECO:0007669"/>
    <property type="project" value="TreeGrafter"/>
</dbReference>
<dbReference type="OMA" id="YNGNHRP"/>
<dbReference type="GO" id="GO:0006338">
    <property type="term" value="P:chromatin remodeling"/>
    <property type="evidence" value="ECO:0007669"/>
    <property type="project" value="TreeGrafter"/>
</dbReference>
<feature type="compositionally biased region" description="Gly residues" evidence="10">
    <location>
        <begin position="409"/>
        <end position="420"/>
    </location>
</feature>
<accession>C1MZL7</accession>
<dbReference type="Pfam" id="PF22941">
    <property type="entry name" value="TADA2A-like_3rd"/>
    <property type="match status" value="1"/>
</dbReference>
<dbReference type="PROSITE" id="PS50135">
    <property type="entry name" value="ZF_ZZ_2"/>
    <property type="match status" value="1"/>
</dbReference>
<dbReference type="CDD" id="cd00167">
    <property type="entry name" value="SANT"/>
    <property type="match status" value="1"/>
</dbReference>
<dbReference type="InterPro" id="IPR055141">
    <property type="entry name" value="TADA2A_B-like_dom"/>
</dbReference>
<evidence type="ECO:0000256" key="5">
    <source>
        <dbReference type="ARBA" id="ARBA00023015"/>
    </source>
</evidence>
<protein>
    <recommendedName>
        <fullName evidence="8">Transcriptional adapter</fullName>
    </recommendedName>
</protein>
<dbReference type="InterPro" id="IPR017884">
    <property type="entry name" value="SANT_dom"/>
</dbReference>
<feature type="domain" description="ZZ-type" evidence="12">
    <location>
        <begin position="41"/>
        <end position="97"/>
    </location>
</feature>
<dbReference type="InterPro" id="IPR007526">
    <property type="entry name" value="SWIRM"/>
</dbReference>
<feature type="domain" description="Myb-like" evidence="11">
    <location>
        <begin position="104"/>
        <end position="148"/>
    </location>
</feature>
<gene>
    <name evidence="16" type="ORF">MICPUCDRAFT_63447</name>
</gene>
<evidence type="ECO:0000259" key="13">
    <source>
        <dbReference type="PROSITE" id="PS50934"/>
    </source>
</evidence>
<evidence type="ECO:0000256" key="4">
    <source>
        <dbReference type="ARBA" id="ARBA00022833"/>
    </source>
</evidence>
<evidence type="ECO:0000256" key="3">
    <source>
        <dbReference type="ARBA" id="ARBA00022771"/>
    </source>
</evidence>
<dbReference type="AlphaFoldDB" id="C1MZL7"/>
<feature type="domain" description="HTH myb-type" evidence="15">
    <location>
        <begin position="104"/>
        <end position="152"/>
    </location>
</feature>
<evidence type="ECO:0000256" key="9">
    <source>
        <dbReference type="PROSITE-ProRule" id="PRU00228"/>
    </source>
</evidence>
<evidence type="ECO:0000313" key="16">
    <source>
        <dbReference type="EMBL" id="EEH54625.1"/>
    </source>
</evidence>
<dbReference type="InterPro" id="IPR009057">
    <property type="entry name" value="Homeodomain-like_sf"/>
</dbReference>
<dbReference type="GO" id="GO:0005634">
    <property type="term" value="C:nucleus"/>
    <property type="evidence" value="ECO:0007669"/>
    <property type="project" value="UniProtKB-SubCell"/>
</dbReference>
<evidence type="ECO:0000259" key="11">
    <source>
        <dbReference type="PROSITE" id="PS50090"/>
    </source>
</evidence>
<dbReference type="GO" id="GO:0003713">
    <property type="term" value="F:transcription coactivator activity"/>
    <property type="evidence" value="ECO:0007669"/>
    <property type="project" value="InterPro"/>
</dbReference>
<feature type="compositionally biased region" description="Pro residues" evidence="10">
    <location>
        <begin position="397"/>
        <end position="407"/>
    </location>
</feature>
<dbReference type="PROSITE" id="PS50934">
    <property type="entry name" value="SWIRM"/>
    <property type="match status" value="1"/>
</dbReference>
<dbReference type="InterPro" id="IPR041983">
    <property type="entry name" value="ADA2-like_ZZ"/>
</dbReference>
<dbReference type="Pfam" id="PF00249">
    <property type="entry name" value="Myb_DNA-binding"/>
    <property type="match status" value="1"/>
</dbReference>
<dbReference type="SMART" id="SM00291">
    <property type="entry name" value="ZnF_ZZ"/>
    <property type="match status" value="1"/>
</dbReference>
<feature type="domain" description="SANT" evidence="14">
    <location>
        <begin position="99"/>
        <end position="152"/>
    </location>
</feature>
<dbReference type="FunFam" id="1.10.10.10:FF:000087">
    <property type="entry name" value="Transcriptional adapter 2"/>
    <property type="match status" value="1"/>
</dbReference>
<keyword evidence="4" id="KW-0862">Zinc</keyword>
<dbReference type="InterPro" id="IPR017930">
    <property type="entry name" value="Myb_dom"/>
</dbReference>
<dbReference type="FunFam" id="1.10.10.60:FF:000115">
    <property type="entry name" value="Transcriptional adapter 2"/>
    <property type="match status" value="1"/>
</dbReference>
<evidence type="ECO:0000256" key="10">
    <source>
        <dbReference type="SAM" id="MobiDB-lite"/>
    </source>
</evidence>
<name>C1MZL7_MICPC</name>
<dbReference type="Proteomes" id="UP000001876">
    <property type="component" value="Unassembled WGS sequence"/>
</dbReference>
<evidence type="ECO:0000256" key="2">
    <source>
        <dbReference type="ARBA" id="ARBA00022723"/>
    </source>
</evidence>
<dbReference type="GO" id="GO:0006357">
    <property type="term" value="P:regulation of transcription by RNA polymerase II"/>
    <property type="evidence" value="ECO:0007669"/>
    <property type="project" value="InterPro"/>
</dbReference>
<dbReference type="PANTHER" id="PTHR12374">
    <property type="entry name" value="TRANSCRIPTIONAL ADAPTOR 2 ADA2 -RELATED"/>
    <property type="match status" value="1"/>
</dbReference>
<dbReference type="STRING" id="564608.C1MZL7"/>
<evidence type="ECO:0000259" key="14">
    <source>
        <dbReference type="PROSITE" id="PS51293"/>
    </source>
</evidence>
<dbReference type="Gene3D" id="1.10.10.10">
    <property type="entry name" value="Winged helix-like DNA-binding domain superfamily/Winged helix DNA-binding domain"/>
    <property type="match status" value="1"/>
</dbReference>
<comment type="subcellular location">
    <subcellularLocation>
        <location evidence="1 8">Nucleus</location>
    </subcellularLocation>
</comment>